<keyword evidence="10 11" id="KW-0472">Membrane</keyword>
<dbReference type="GO" id="GO:0008320">
    <property type="term" value="F:protein transmembrane transporter activity"/>
    <property type="evidence" value="ECO:0007669"/>
    <property type="project" value="EnsemblFungi"/>
</dbReference>
<keyword evidence="6" id="KW-0653">Protein transport</keyword>
<dbReference type="Pfam" id="PF02466">
    <property type="entry name" value="Tim17"/>
    <property type="match status" value="1"/>
</dbReference>
<keyword evidence="4 11" id="KW-0812">Transmembrane</keyword>
<dbReference type="RefSeq" id="XP_013328477.1">
    <property type="nucleotide sequence ID" value="XM_013473023.1"/>
</dbReference>
<evidence type="ECO:0000313" key="13">
    <source>
        <dbReference type="Proteomes" id="UP000053958"/>
    </source>
</evidence>
<keyword evidence="5" id="KW-0999">Mitochondrion inner membrane</keyword>
<evidence type="ECO:0000256" key="2">
    <source>
        <dbReference type="ARBA" id="ARBA00008444"/>
    </source>
</evidence>
<evidence type="ECO:0000256" key="8">
    <source>
        <dbReference type="ARBA" id="ARBA00023010"/>
    </source>
</evidence>
<evidence type="ECO:0000313" key="12">
    <source>
        <dbReference type="EMBL" id="KKA21865.1"/>
    </source>
</evidence>
<dbReference type="OrthoDB" id="2261329at2759"/>
<evidence type="ECO:0000256" key="5">
    <source>
        <dbReference type="ARBA" id="ARBA00022792"/>
    </source>
</evidence>
<evidence type="ECO:0000256" key="1">
    <source>
        <dbReference type="ARBA" id="ARBA00004448"/>
    </source>
</evidence>
<proteinExistence type="inferred from homology"/>
<reference evidence="12 13" key="1">
    <citation type="submission" date="2015-04" db="EMBL/GenBank/DDBJ databases">
        <authorList>
            <person name="Heijne W.H."/>
            <person name="Fedorova N.D."/>
            <person name="Nierman W.C."/>
            <person name="Vollebregt A.W."/>
            <person name="Zhao Z."/>
            <person name="Wu L."/>
            <person name="Kumar M."/>
            <person name="Stam H."/>
            <person name="van den Berg M.A."/>
            <person name="Pel H.J."/>
        </authorList>
    </citation>
    <scope>NUCLEOTIDE SEQUENCE [LARGE SCALE GENOMIC DNA]</scope>
    <source>
        <strain evidence="12 13">CBS 393.64</strain>
    </source>
</reference>
<dbReference type="PANTHER" id="PTHR10485">
    <property type="entry name" value="MITOCHONDRIAL IMPORT INNER MEMBRANE TRANSLOCASE SUBUNIT TIM-17"/>
    <property type="match status" value="1"/>
</dbReference>
<evidence type="ECO:0000256" key="10">
    <source>
        <dbReference type="ARBA" id="ARBA00023136"/>
    </source>
</evidence>
<dbReference type="EMBL" id="LASV01000165">
    <property type="protein sequence ID" value="KKA21865.1"/>
    <property type="molecule type" value="Genomic_DNA"/>
</dbReference>
<dbReference type="STRING" id="1408163.A0A0F4YUU2"/>
<evidence type="ECO:0000256" key="11">
    <source>
        <dbReference type="SAM" id="Phobius"/>
    </source>
</evidence>
<evidence type="ECO:0000256" key="4">
    <source>
        <dbReference type="ARBA" id="ARBA00022692"/>
    </source>
</evidence>
<dbReference type="AlphaFoldDB" id="A0A0F4YUU2"/>
<evidence type="ECO:0000256" key="9">
    <source>
        <dbReference type="ARBA" id="ARBA00023128"/>
    </source>
</evidence>
<comment type="subcellular location">
    <subcellularLocation>
        <location evidence="1">Mitochondrion inner membrane</location>
        <topology evidence="1">Multi-pass membrane protein</topology>
    </subcellularLocation>
</comment>
<dbReference type="GeneID" id="25316487"/>
<keyword evidence="9" id="KW-0496">Mitochondrion</keyword>
<comment type="similarity">
    <text evidence="2">Belongs to the Tim17/Tim22/Tim23 family.</text>
</comment>
<evidence type="ECO:0000256" key="7">
    <source>
        <dbReference type="ARBA" id="ARBA00022989"/>
    </source>
</evidence>
<dbReference type="Proteomes" id="UP000053958">
    <property type="component" value="Unassembled WGS sequence"/>
</dbReference>
<organism evidence="12 13">
    <name type="scientific">Rasamsonia emersonii (strain ATCC 16479 / CBS 393.64 / IMI 116815)</name>
    <dbReference type="NCBI Taxonomy" id="1408163"/>
    <lineage>
        <taxon>Eukaryota</taxon>
        <taxon>Fungi</taxon>
        <taxon>Dikarya</taxon>
        <taxon>Ascomycota</taxon>
        <taxon>Pezizomycotina</taxon>
        <taxon>Eurotiomycetes</taxon>
        <taxon>Eurotiomycetidae</taxon>
        <taxon>Eurotiales</taxon>
        <taxon>Trichocomaceae</taxon>
        <taxon>Rasamsonia</taxon>
    </lineage>
</organism>
<evidence type="ECO:0000256" key="6">
    <source>
        <dbReference type="ARBA" id="ARBA00022927"/>
    </source>
</evidence>
<protein>
    <submittedName>
        <fullName evidence="12">Mitochondrial inner membrane translocase subunit (TIM17)</fullName>
    </submittedName>
</protein>
<keyword evidence="7 11" id="KW-1133">Transmembrane helix</keyword>
<comment type="caution">
    <text evidence="12">The sequence shown here is derived from an EMBL/GenBank/DDBJ whole genome shotgun (WGS) entry which is preliminary data.</text>
</comment>
<sequence length="209" mass="22050">MDHSRDPCPWVALSDFGGAFCMGAIGGAVWHGVKGFRNSPYGERRIGAITAIKARAPVLGGNFGVWGGMFSTFDCAIKGIRKKEDPYNAIIAGFFTGGALAIRGGYKAARNSAIMCAVFLAVIEGVGIGFQRMMADNTKLEVAMGDLIAEKQIDSRANSSSLVGWPWNGKSGENAAPSNAIYVCCFNKSHGVLIEKESPLLPISTGVLA</sequence>
<evidence type="ECO:0000256" key="3">
    <source>
        <dbReference type="ARBA" id="ARBA00022448"/>
    </source>
</evidence>
<keyword evidence="3" id="KW-0813">Transport</keyword>
<name>A0A0F4YUU2_RASE3</name>
<feature type="transmembrane region" description="Helical" evidence="11">
    <location>
        <begin position="87"/>
        <end position="106"/>
    </location>
</feature>
<keyword evidence="8" id="KW-0811">Translocation</keyword>
<keyword evidence="13" id="KW-1185">Reference proteome</keyword>
<dbReference type="PANTHER" id="PTHR10485:SF0">
    <property type="entry name" value="AT05822P-RELATED"/>
    <property type="match status" value="1"/>
</dbReference>
<dbReference type="GO" id="GO:0005744">
    <property type="term" value="C:TIM23 mitochondrial import inner membrane translocase complex"/>
    <property type="evidence" value="ECO:0007669"/>
    <property type="project" value="EnsemblFungi"/>
</dbReference>
<feature type="transmembrane region" description="Helical" evidence="11">
    <location>
        <begin position="112"/>
        <end position="130"/>
    </location>
</feature>
<dbReference type="GO" id="GO:0030150">
    <property type="term" value="P:protein import into mitochondrial matrix"/>
    <property type="evidence" value="ECO:0007669"/>
    <property type="project" value="EnsemblFungi"/>
</dbReference>
<gene>
    <name evidence="12" type="ORF">T310_4138</name>
</gene>
<accession>A0A0F4YUU2</accession>